<dbReference type="EMBL" id="KQ086116">
    <property type="protein sequence ID" value="KLO07877.1"/>
    <property type="molecule type" value="Genomic_DNA"/>
</dbReference>
<evidence type="ECO:0000313" key="3">
    <source>
        <dbReference type="Proteomes" id="UP000053477"/>
    </source>
</evidence>
<dbReference type="AlphaFoldDB" id="A0A0H2R8Z4"/>
<evidence type="ECO:0000313" key="2">
    <source>
        <dbReference type="EMBL" id="KLO07877.1"/>
    </source>
</evidence>
<sequence>MRRGYRKTTAIVKPTGDGRVRSRGMVIWRVDVSGWVVSRRRRLEEEDGWMREESCEVENAAASFGGAGLMGPLMGPPSSVSRLRLPPSVRDGHDGKTCTYTRPPCVRRPPVIEERRVVWKRGDKGTVPFRRQRARMARSLVQKRMRKAEATHEMKSNALPRIASTQSSCWVRRRAQAKTLPTPSPPATFSSSSFPRAVASVNLVRSSALRSGGDERTRDEWMDSEVRLASPVKNPEDVLNDPWD</sequence>
<dbReference type="Proteomes" id="UP000053477">
    <property type="component" value="Unassembled WGS sequence"/>
</dbReference>
<evidence type="ECO:0000256" key="1">
    <source>
        <dbReference type="SAM" id="MobiDB-lite"/>
    </source>
</evidence>
<keyword evidence="3" id="KW-1185">Reference proteome</keyword>
<feature type="region of interest" description="Disordered" evidence="1">
    <location>
        <begin position="207"/>
        <end position="244"/>
    </location>
</feature>
<reference evidence="2 3" key="1">
    <citation type="submission" date="2015-04" db="EMBL/GenBank/DDBJ databases">
        <title>Complete genome sequence of Schizopora paradoxa KUC8140, a cosmopolitan wood degrader in East Asia.</title>
        <authorList>
            <consortium name="DOE Joint Genome Institute"/>
            <person name="Min B."/>
            <person name="Park H."/>
            <person name="Jang Y."/>
            <person name="Kim J.-J."/>
            <person name="Kim K.H."/>
            <person name="Pangilinan J."/>
            <person name="Lipzen A."/>
            <person name="Riley R."/>
            <person name="Grigoriev I.V."/>
            <person name="Spatafora J.W."/>
            <person name="Choi I.-G."/>
        </authorList>
    </citation>
    <scope>NUCLEOTIDE SEQUENCE [LARGE SCALE GENOMIC DNA]</scope>
    <source>
        <strain evidence="2 3">KUC8140</strain>
    </source>
</reference>
<gene>
    <name evidence="2" type="ORF">SCHPADRAFT_894311</name>
</gene>
<name>A0A0H2R8Z4_9AGAM</name>
<organism evidence="2 3">
    <name type="scientific">Schizopora paradoxa</name>
    <dbReference type="NCBI Taxonomy" id="27342"/>
    <lineage>
        <taxon>Eukaryota</taxon>
        <taxon>Fungi</taxon>
        <taxon>Dikarya</taxon>
        <taxon>Basidiomycota</taxon>
        <taxon>Agaricomycotina</taxon>
        <taxon>Agaricomycetes</taxon>
        <taxon>Hymenochaetales</taxon>
        <taxon>Schizoporaceae</taxon>
        <taxon>Schizopora</taxon>
    </lineage>
</organism>
<accession>A0A0H2R8Z4</accession>
<dbReference type="InParanoid" id="A0A0H2R8Z4"/>
<feature type="compositionally biased region" description="Basic and acidic residues" evidence="1">
    <location>
        <begin position="212"/>
        <end position="226"/>
    </location>
</feature>
<protein>
    <submittedName>
        <fullName evidence="2">Uncharacterized protein</fullName>
    </submittedName>
</protein>
<proteinExistence type="predicted"/>